<evidence type="ECO:0000313" key="2">
    <source>
        <dbReference type="EMBL" id="OGM28397.1"/>
    </source>
</evidence>
<dbReference type="PANTHER" id="PTHR42886">
    <property type="entry name" value="RE40534P-RELATED"/>
    <property type="match status" value="1"/>
</dbReference>
<reference evidence="2 3" key="1">
    <citation type="journal article" date="2016" name="Nat. Commun.">
        <title>Thousands of microbial genomes shed light on interconnected biogeochemical processes in an aquifer system.</title>
        <authorList>
            <person name="Anantharaman K."/>
            <person name="Brown C.T."/>
            <person name="Hug L.A."/>
            <person name="Sharon I."/>
            <person name="Castelle C.J."/>
            <person name="Probst A.J."/>
            <person name="Thomas B.C."/>
            <person name="Singh A."/>
            <person name="Wilkins M.J."/>
            <person name="Karaoz U."/>
            <person name="Brodie E.L."/>
            <person name="Williams K.H."/>
            <person name="Hubbard S.S."/>
            <person name="Banfield J.F."/>
        </authorList>
    </citation>
    <scope>NUCLEOTIDE SEQUENCE [LARGE SCALE GENOMIC DNA]</scope>
</reference>
<dbReference type="SUPFAM" id="SSF53474">
    <property type="entry name" value="alpha/beta-Hydrolases"/>
    <property type="match status" value="1"/>
</dbReference>
<comment type="caution">
    <text evidence="2">The sequence shown here is derived from an EMBL/GenBank/DDBJ whole genome shotgun (WGS) entry which is preliminary data.</text>
</comment>
<organism evidence="2 3">
    <name type="scientific">Candidatus Woesebacteria bacterium RIFCSPHIGHO2_01_FULL_41_10</name>
    <dbReference type="NCBI Taxonomy" id="1802500"/>
    <lineage>
        <taxon>Bacteria</taxon>
        <taxon>Candidatus Woeseibacteriota</taxon>
    </lineage>
</organism>
<dbReference type="InterPro" id="IPR022742">
    <property type="entry name" value="Hydrolase_4"/>
</dbReference>
<dbReference type="Gene3D" id="3.40.50.1820">
    <property type="entry name" value="alpha/beta hydrolase"/>
    <property type="match status" value="1"/>
</dbReference>
<sequence>MKTIKTITSDGYHFKGLLSEANDSKKIIIHIHGMAGSVLLNEYYLQMHDFYPANGFSFLVGEHRGTGTITAFVHDTTDGVCGNAFEKFEDCIYDIQAWIDWGKSQGYEEIWLQSHSLGPSKVAYYVSQTKNHKLAGLIWISPADMIGLVNNTQGKKDHEVMLSEAKQFVSEGKGQALLSHRLWGDNLLSADTYLNFFDIGARTAIFNYGNESLGWDVVNKIDLPVLAITGTKDDGIVPVMDPYEAMKKLEAELKRSSKVKTVVYEGAEHSFDGYGDKIAKDVVVFIKSLDK</sequence>
<protein>
    <recommendedName>
        <fullName evidence="1">Serine aminopeptidase S33 domain-containing protein</fullName>
    </recommendedName>
</protein>
<dbReference type="STRING" id="1802500.A2801_02595"/>
<dbReference type="Proteomes" id="UP000177263">
    <property type="component" value="Unassembled WGS sequence"/>
</dbReference>
<gene>
    <name evidence="2" type="ORF">A2801_02595</name>
</gene>
<proteinExistence type="predicted"/>
<dbReference type="InterPro" id="IPR029058">
    <property type="entry name" value="AB_hydrolase_fold"/>
</dbReference>
<accession>A0A1F7YM83</accession>
<feature type="domain" description="Serine aminopeptidase S33" evidence="1">
    <location>
        <begin position="24"/>
        <end position="270"/>
    </location>
</feature>
<evidence type="ECO:0000313" key="3">
    <source>
        <dbReference type="Proteomes" id="UP000177263"/>
    </source>
</evidence>
<dbReference type="AlphaFoldDB" id="A0A1F7YM83"/>
<name>A0A1F7YM83_9BACT</name>
<dbReference type="Pfam" id="PF12146">
    <property type="entry name" value="Hydrolase_4"/>
    <property type="match status" value="1"/>
</dbReference>
<dbReference type="EMBL" id="MGGM01000031">
    <property type="protein sequence ID" value="OGM28397.1"/>
    <property type="molecule type" value="Genomic_DNA"/>
</dbReference>
<evidence type="ECO:0000259" key="1">
    <source>
        <dbReference type="Pfam" id="PF12146"/>
    </source>
</evidence>
<dbReference type="PANTHER" id="PTHR42886:SF29">
    <property type="entry name" value="PUMMELIG, ISOFORM A"/>
    <property type="match status" value="1"/>
</dbReference>